<dbReference type="InterPro" id="IPR036291">
    <property type="entry name" value="NAD(P)-bd_dom_sf"/>
</dbReference>
<keyword evidence="2" id="KW-1133">Transmembrane helix</keyword>
<feature type="transmembrane region" description="Helical" evidence="2">
    <location>
        <begin position="335"/>
        <end position="353"/>
    </location>
</feature>
<proteinExistence type="inferred from homology"/>
<sequence length="736" mass="83938">MKVLITGGYGFIGSHVADKFHREGHSIFIIDNLTSGLKSNFIHKHRFYELNVEDPKCEEVFESNSFDIVIHMAAQNDETYSQKYSYHDTKINVLGLMNMLSLSTKYKVKKFIFASSASVYGDDTDFPCTESSPKKPVSVLGTNKLLGEYYCSQWRNLNQIETISLRISNVYGPRQVATSGVVSAFFDKQNKGKGITVYGDGEQLRDFVYVEDVADAFYKAANIKYSGVLNLSAGMSTSINHLIQLIEKYGEFKFVQHLEAKPNEVKKSQLDNALITRILDWIPVTSLEEGIEKTHNYFVHVASQKHENEAVEPGKTKKGFENLLKILFKHNERKWLPYVENAIAFFILTLFSIKNAQMFTKLPVDLNLLLIIIFSIVYGSRQGIFAFAFSFISMIAVFIATNRDPMVLMYSTDFYIVLAFYVFVAFIIGYIKDNLVRENADKYETIHILNEKIDFITNLYHDMRSVRDELQSQIVNSEDSFGKIFSIIQELDTLKPEEVFAKAITVLEKLMKTQGVAIYRFSETSKYARLMACSSGMNDTIVKSIKIEDYSEIVSVIVKKDLYVSRELAVGRPIMVMPVFDHTKIVGSILIYKTDFERLTLSYQNYFRVITDLVSSTLSKAYAYDAAIESDKYIQGTNILRPVIFNEMIESKKSLKKKHQLNYVLLRILLNEISQLHAAEKVGSIIRDTDFMGIDQESNFSLVLGNTNEKEAEFVIERLAKLGLKAELCEEVTADE</sequence>
<accession>A0ABR9ZX73</accession>
<dbReference type="InterPro" id="IPR001509">
    <property type="entry name" value="Epimerase_deHydtase"/>
</dbReference>
<dbReference type="SUPFAM" id="SSF55781">
    <property type="entry name" value="GAF domain-like"/>
    <property type="match status" value="1"/>
</dbReference>
<keyword evidence="2" id="KW-0472">Membrane</keyword>
<dbReference type="RefSeq" id="WP_194702441.1">
    <property type="nucleotide sequence ID" value="NZ_JADKNH010000008.1"/>
</dbReference>
<dbReference type="Proteomes" id="UP000614200">
    <property type="component" value="Unassembled WGS sequence"/>
</dbReference>
<comment type="caution">
    <text evidence="4">The sequence shown here is derived from an EMBL/GenBank/DDBJ whole genome shotgun (WGS) entry which is preliminary data.</text>
</comment>
<protein>
    <submittedName>
        <fullName evidence="4">NAD-dependent epimerase/dehydratase family protein</fullName>
    </submittedName>
</protein>
<organism evidence="4 5">
    <name type="scientific">Fusibacter ferrireducens</name>
    <dbReference type="NCBI Taxonomy" id="2785058"/>
    <lineage>
        <taxon>Bacteria</taxon>
        <taxon>Bacillati</taxon>
        <taxon>Bacillota</taxon>
        <taxon>Clostridia</taxon>
        <taxon>Eubacteriales</taxon>
        <taxon>Eubacteriales Family XII. Incertae Sedis</taxon>
        <taxon>Fusibacter</taxon>
    </lineage>
</organism>
<keyword evidence="2" id="KW-0812">Transmembrane</keyword>
<dbReference type="Pfam" id="PF01370">
    <property type="entry name" value="Epimerase"/>
    <property type="match status" value="1"/>
</dbReference>
<dbReference type="PANTHER" id="PTHR43000">
    <property type="entry name" value="DTDP-D-GLUCOSE 4,6-DEHYDRATASE-RELATED"/>
    <property type="match status" value="1"/>
</dbReference>
<evidence type="ECO:0000256" key="2">
    <source>
        <dbReference type="SAM" id="Phobius"/>
    </source>
</evidence>
<name>A0ABR9ZX73_9FIRM</name>
<feature type="transmembrane region" description="Helical" evidence="2">
    <location>
        <begin position="414"/>
        <end position="431"/>
    </location>
</feature>
<evidence type="ECO:0000313" key="4">
    <source>
        <dbReference type="EMBL" id="MBF4694204.1"/>
    </source>
</evidence>
<keyword evidence="5" id="KW-1185">Reference proteome</keyword>
<evidence type="ECO:0000313" key="5">
    <source>
        <dbReference type="Proteomes" id="UP000614200"/>
    </source>
</evidence>
<gene>
    <name evidence="4" type="ORF">ISU02_13865</name>
</gene>
<dbReference type="SUPFAM" id="SSF51735">
    <property type="entry name" value="NAD(P)-binding Rossmann-fold domains"/>
    <property type="match status" value="1"/>
</dbReference>
<feature type="transmembrane region" description="Helical" evidence="2">
    <location>
        <begin position="384"/>
        <end position="402"/>
    </location>
</feature>
<dbReference type="EMBL" id="JADKNH010000008">
    <property type="protein sequence ID" value="MBF4694204.1"/>
    <property type="molecule type" value="Genomic_DNA"/>
</dbReference>
<evidence type="ECO:0000259" key="3">
    <source>
        <dbReference type="Pfam" id="PF01370"/>
    </source>
</evidence>
<reference evidence="4 5" key="1">
    <citation type="submission" date="2020-11" db="EMBL/GenBank/DDBJ databases">
        <title>Fusibacter basophilias sp. nov.</title>
        <authorList>
            <person name="Qiu D."/>
        </authorList>
    </citation>
    <scope>NUCLEOTIDE SEQUENCE [LARGE SCALE GENOMIC DNA]</scope>
    <source>
        <strain evidence="4 5">Q10-2</strain>
    </source>
</reference>
<feature type="domain" description="NAD-dependent epimerase/dehydratase" evidence="3">
    <location>
        <begin position="3"/>
        <end position="222"/>
    </location>
</feature>
<dbReference type="Gene3D" id="3.90.25.10">
    <property type="entry name" value="UDP-galactose 4-epimerase, domain 1"/>
    <property type="match status" value="1"/>
</dbReference>
<comment type="similarity">
    <text evidence="1">Belongs to the NAD(P)-dependent epimerase/dehydratase family.</text>
</comment>
<dbReference type="Gene3D" id="3.40.50.720">
    <property type="entry name" value="NAD(P)-binding Rossmann-like Domain"/>
    <property type="match status" value="1"/>
</dbReference>
<feature type="transmembrane region" description="Helical" evidence="2">
    <location>
        <begin position="362"/>
        <end position="378"/>
    </location>
</feature>
<evidence type="ECO:0000256" key="1">
    <source>
        <dbReference type="ARBA" id="ARBA00007637"/>
    </source>
</evidence>